<proteinExistence type="predicted"/>
<dbReference type="InterPro" id="IPR029404">
    <property type="entry name" value="CDIN1"/>
</dbReference>
<comment type="subcellular location">
    <subcellularLocation>
        <location evidence="2">Cytoplasm</location>
    </subcellularLocation>
    <subcellularLocation>
        <location evidence="1">Nucleus</location>
    </subcellularLocation>
</comment>
<evidence type="ECO:0000256" key="4">
    <source>
        <dbReference type="ARBA" id="ARBA00023242"/>
    </source>
</evidence>
<evidence type="ECO:0000256" key="5">
    <source>
        <dbReference type="ARBA" id="ARBA00023480"/>
    </source>
</evidence>
<evidence type="ECO:0000256" key="3">
    <source>
        <dbReference type="ARBA" id="ARBA00022490"/>
    </source>
</evidence>
<evidence type="ECO:0000256" key="1">
    <source>
        <dbReference type="ARBA" id="ARBA00004123"/>
    </source>
</evidence>
<keyword evidence="4" id="KW-0539">Nucleus</keyword>
<dbReference type="PANTHER" id="PTHR31661:SF1">
    <property type="entry name" value="CDAN1-INTERACTING NUCLEASE 1"/>
    <property type="match status" value="1"/>
</dbReference>
<dbReference type="GO" id="GO:0005634">
    <property type="term" value="C:nucleus"/>
    <property type="evidence" value="ECO:0007669"/>
    <property type="project" value="UniProtKB-SubCell"/>
</dbReference>
<accession>A0AAV9IFK5</accession>
<organism evidence="6 7">
    <name type="scientific">Galdieria yellowstonensis</name>
    <dbReference type="NCBI Taxonomy" id="3028027"/>
    <lineage>
        <taxon>Eukaryota</taxon>
        <taxon>Rhodophyta</taxon>
        <taxon>Bangiophyceae</taxon>
        <taxon>Galdieriales</taxon>
        <taxon>Galdieriaceae</taxon>
        <taxon>Galdieria</taxon>
    </lineage>
</organism>
<dbReference type="EMBL" id="JANCYU010000037">
    <property type="protein sequence ID" value="KAK4526114.1"/>
    <property type="molecule type" value="Genomic_DNA"/>
</dbReference>
<reference evidence="6 7" key="1">
    <citation type="submission" date="2022-07" db="EMBL/GenBank/DDBJ databases">
        <title>Genome-wide signatures of adaptation to extreme environments.</title>
        <authorList>
            <person name="Cho C.H."/>
            <person name="Yoon H.S."/>
        </authorList>
    </citation>
    <scope>NUCLEOTIDE SEQUENCE [LARGE SCALE GENOMIC DNA]</scope>
    <source>
        <strain evidence="6 7">108.79 E11</strain>
    </source>
</reference>
<keyword evidence="7" id="KW-1185">Reference proteome</keyword>
<dbReference type="PANTHER" id="PTHR31661">
    <property type="entry name" value="SIMILAR TO CDNA SEQUENCE BC052040"/>
    <property type="match status" value="1"/>
</dbReference>
<protein>
    <recommendedName>
        <fullName evidence="5">CDAN1-interacting nuclease 1</fullName>
    </recommendedName>
</protein>
<dbReference type="GO" id="GO:0005737">
    <property type="term" value="C:cytoplasm"/>
    <property type="evidence" value="ECO:0007669"/>
    <property type="project" value="UniProtKB-SubCell"/>
</dbReference>
<dbReference type="Pfam" id="PF14811">
    <property type="entry name" value="TPD"/>
    <property type="match status" value="1"/>
</dbReference>
<dbReference type="AlphaFoldDB" id="A0AAV9IFK5"/>
<comment type="caution">
    <text evidence="6">The sequence shown here is derived from an EMBL/GenBank/DDBJ whole genome shotgun (WGS) entry which is preliminary data.</text>
</comment>
<evidence type="ECO:0000256" key="2">
    <source>
        <dbReference type="ARBA" id="ARBA00004496"/>
    </source>
</evidence>
<sequence length="264" mass="30785">MRVEEYERLCSKLHSRRDVYSLSGVGSSLDDNGDTYYNYETLYAIYSQRYQTEAAAVAREALKQVSLLSTWYESGQHLLDISERLNIAPCITVRRLLEYKNFGKKQISRLLRNPYEICDDRLRQEVMACIEQDEHYGPFADRLRQVQGLEYENMLYQTLEILGIPFDAETDLRCRGLFKTPDVLLHVPVKVGKHIIYWIDSKAKFGDEYYLRRDYNDSIASYVGRYGSGMVIYWFGFLENIDVPILHDQGVILTSSIPKDIQLI</sequence>
<evidence type="ECO:0000313" key="6">
    <source>
        <dbReference type="EMBL" id="KAK4526114.1"/>
    </source>
</evidence>
<dbReference type="Proteomes" id="UP001300502">
    <property type="component" value="Unassembled WGS sequence"/>
</dbReference>
<name>A0AAV9IFK5_9RHOD</name>
<gene>
    <name evidence="6" type="ORF">GAYE_SCF20G4027</name>
</gene>
<evidence type="ECO:0000313" key="7">
    <source>
        <dbReference type="Proteomes" id="UP001300502"/>
    </source>
</evidence>
<keyword evidence="3" id="KW-0963">Cytoplasm</keyword>